<feature type="region of interest" description="Disordered" evidence="7">
    <location>
        <begin position="268"/>
        <end position="341"/>
    </location>
</feature>
<dbReference type="InterPro" id="IPR009057">
    <property type="entry name" value="Homeodomain-like_sf"/>
</dbReference>
<evidence type="ECO:0000313" key="9">
    <source>
        <dbReference type="EMBL" id="CDW29335.1"/>
    </source>
</evidence>
<evidence type="ECO:0000256" key="6">
    <source>
        <dbReference type="RuleBase" id="RU000682"/>
    </source>
</evidence>
<feature type="region of interest" description="Disordered" evidence="7">
    <location>
        <begin position="1"/>
        <end position="78"/>
    </location>
</feature>
<feature type="compositionally biased region" description="Polar residues" evidence="7">
    <location>
        <begin position="140"/>
        <end position="156"/>
    </location>
</feature>
<feature type="compositionally biased region" description="Basic and acidic residues" evidence="7">
    <location>
        <begin position="22"/>
        <end position="32"/>
    </location>
</feature>
<evidence type="ECO:0000256" key="5">
    <source>
        <dbReference type="PROSITE-ProRule" id="PRU00108"/>
    </source>
</evidence>
<feature type="non-terminal residue" evidence="9">
    <location>
        <position position="341"/>
    </location>
</feature>
<dbReference type="Pfam" id="PF00046">
    <property type="entry name" value="Homeodomain"/>
    <property type="match status" value="1"/>
</dbReference>
<dbReference type="PANTHER" id="PTHR24339">
    <property type="entry name" value="HOMEOBOX PROTEIN EMX-RELATED"/>
    <property type="match status" value="1"/>
</dbReference>
<keyword evidence="2 5" id="KW-0238">DNA-binding</keyword>
<dbReference type="CDD" id="cd00086">
    <property type="entry name" value="homeodomain"/>
    <property type="match status" value="1"/>
</dbReference>
<dbReference type="PROSITE" id="PS50071">
    <property type="entry name" value="HOMEOBOX_2"/>
    <property type="match status" value="1"/>
</dbReference>
<evidence type="ECO:0000259" key="8">
    <source>
        <dbReference type="PROSITE" id="PS50071"/>
    </source>
</evidence>
<feature type="compositionally biased region" description="Polar residues" evidence="7">
    <location>
        <begin position="286"/>
        <end position="299"/>
    </location>
</feature>
<dbReference type="PANTHER" id="PTHR24339:SF30">
    <property type="entry name" value="LATERAL MUSCLES SCARCER, ISOFORM B"/>
    <property type="match status" value="1"/>
</dbReference>
<evidence type="ECO:0000256" key="7">
    <source>
        <dbReference type="SAM" id="MobiDB-lite"/>
    </source>
</evidence>
<evidence type="ECO:0000256" key="4">
    <source>
        <dbReference type="ARBA" id="ARBA00023242"/>
    </source>
</evidence>
<reference evidence="9" key="1">
    <citation type="submission" date="2014-05" db="EMBL/GenBank/DDBJ databases">
        <authorList>
            <person name="Chronopoulou M."/>
        </authorList>
    </citation>
    <scope>NUCLEOTIDE SEQUENCE</scope>
    <source>
        <tissue evidence="9">Whole organism</tissue>
    </source>
</reference>
<dbReference type="GO" id="GO:0000978">
    <property type="term" value="F:RNA polymerase II cis-regulatory region sequence-specific DNA binding"/>
    <property type="evidence" value="ECO:0007669"/>
    <property type="project" value="TreeGrafter"/>
</dbReference>
<dbReference type="GO" id="GO:0005634">
    <property type="term" value="C:nucleus"/>
    <property type="evidence" value="ECO:0007669"/>
    <property type="project" value="UniProtKB-SubCell"/>
</dbReference>
<keyword evidence="4 5" id="KW-0539">Nucleus</keyword>
<dbReference type="EMBL" id="HACA01011974">
    <property type="protein sequence ID" value="CDW29335.1"/>
    <property type="molecule type" value="Transcribed_RNA"/>
</dbReference>
<organism evidence="9">
    <name type="scientific">Lepeophtheirus salmonis</name>
    <name type="common">Salmon louse</name>
    <name type="synonym">Caligus salmonis</name>
    <dbReference type="NCBI Taxonomy" id="72036"/>
    <lineage>
        <taxon>Eukaryota</taxon>
        <taxon>Metazoa</taxon>
        <taxon>Ecdysozoa</taxon>
        <taxon>Arthropoda</taxon>
        <taxon>Crustacea</taxon>
        <taxon>Multicrustacea</taxon>
        <taxon>Hexanauplia</taxon>
        <taxon>Copepoda</taxon>
        <taxon>Siphonostomatoida</taxon>
        <taxon>Caligidae</taxon>
        <taxon>Lepeophtheirus</taxon>
    </lineage>
</organism>
<dbReference type="InterPro" id="IPR020479">
    <property type="entry name" value="HD_metazoa"/>
</dbReference>
<evidence type="ECO:0000256" key="2">
    <source>
        <dbReference type="ARBA" id="ARBA00023125"/>
    </source>
</evidence>
<dbReference type="OrthoDB" id="6159439at2759"/>
<protein>
    <submittedName>
        <fullName evidence="9">Putative LOC100875048 [Megachile rotundata]</fullName>
    </submittedName>
</protein>
<dbReference type="InterPro" id="IPR017970">
    <property type="entry name" value="Homeobox_CS"/>
</dbReference>
<feature type="domain" description="Homeobox" evidence="8">
    <location>
        <begin position="159"/>
        <end position="219"/>
    </location>
</feature>
<dbReference type="PROSITE" id="PS00027">
    <property type="entry name" value="HOMEOBOX_1"/>
    <property type="match status" value="1"/>
</dbReference>
<feature type="compositionally biased region" description="Polar residues" evidence="7">
    <location>
        <begin position="52"/>
        <end position="67"/>
    </location>
</feature>
<dbReference type="SMART" id="SM00389">
    <property type="entry name" value="HOX"/>
    <property type="match status" value="1"/>
</dbReference>
<dbReference type="GO" id="GO:0030182">
    <property type="term" value="P:neuron differentiation"/>
    <property type="evidence" value="ECO:0007669"/>
    <property type="project" value="TreeGrafter"/>
</dbReference>
<feature type="compositionally biased region" description="Low complexity" evidence="7">
    <location>
        <begin position="332"/>
        <end position="341"/>
    </location>
</feature>
<proteinExistence type="predicted"/>
<dbReference type="GO" id="GO:0007420">
    <property type="term" value="P:brain development"/>
    <property type="evidence" value="ECO:0007669"/>
    <property type="project" value="TreeGrafter"/>
</dbReference>
<feature type="region of interest" description="Disordered" evidence="7">
    <location>
        <begin position="93"/>
        <end position="166"/>
    </location>
</feature>
<dbReference type="PRINTS" id="PR00024">
    <property type="entry name" value="HOMEOBOX"/>
</dbReference>
<dbReference type="GO" id="GO:0000981">
    <property type="term" value="F:DNA-binding transcription factor activity, RNA polymerase II-specific"/>
    <property type="evidence" value="ECO:0007669"/>
    <property type="project" value="InterPro"/>
</dbReference>
<dbReference type="InterPro" id="IPR001356">
    <property type="entry name" value="HD"/>
</dbReference>
<comment type="subcellular location">
    <subcellularLocation>
        <location evidence="1 5 6">Nucleus</location>
    </subcellularLocation>
</comment>
<dbReference type="Gene3D" id="1.10.10.60">
    <property type="entry name" value="Homeodomain-like"/>
    <property type="match status" value="1"/>
</dbReference>
<dbReference type="SUPFAM" id="SSF46689">
    <property type="entry name" value="Homeodomain-like"/>
    <property type="match status" value="1"/>
</dbReference>
<accession>A0A0K2TU37</accession>
<dbReference type="InterPro" id="IPR050877">
    <property type="entry name" value="EMX-VAX-Noto_Homeobox_TFs"/>
</dbReference>
<name>A0A0K2TU37_LEPSM</name>
<sequence>MRMEKTKSGGGFSIENILSTPRRGEQHSERNKPPTLTSTAHESTLPPFLHPSFTTPLPSLPATSNLPSLYPPLTPHGFPSSFLRAIHHEEDHPGFRNHHQHMRSEEEDEDPSLGGGEDEEESREDSPPCSGSGGFMGEDSPSSISHQNESNSGSTSSEDRKKRPRTAFTASQIKALETEFERNKYLSVSKRLFLSKNLNLTETQIKIWFQNRRTKWKRKYTNDLEVLAQQYYSNMGMGLLSPRPMFVGDRLWLFNPSGTGVPLAASPLQTCPPPSPSSHHPPHLFTGQQLSPPNTSSNPYHIHHHHLGLNNNVPMESLEALTSPPGSPPEPLSSLSILTHQ</sequence>
<evidence type="ECO:0000256" key="1">
    <source>
        <dbReference type="ARBA" id="ARBA00004123"/>
    </source>
</evidence>
<feature type="DNA-binding region" description="Homeobox" evidence="5">
    <location>
        <begin position="161"/>
        <end position="220"/>
    </location>
</feature>
<evidence type="ECO:0000256" key="3">
    <source>
        <dbReference type="ARBA" id="ARBA00023155"/>
    </source>
</evidence>
<keyword evidence="3 5" id="KW-0371">Homeobox</keyword>
<dbReference type="AlphaFoldDB" id="A0A0K2TU37"/>
<feature type="compositionally biased region" description="Acidic residues" evidence="7">
    <location>
        <begin position="105"/>
        <end position="123"/>
    </location>
</feature>